<protein>
    <submittedName>
        <fullName evidence="2">Uncharacterized protein</fullName>
    </submittedName>
</protein>
<organism evidence="2 6">
    <name type="scientific">Rotaria magnacalcarata</name>
    <dbReference type="NCBI Taxonomy" id="392030"/>
    <lineage>
        <taxon>Eukaryota</taxon>
        <taxon>Metazoa</taxon>
        <taxon>Spiralia</taxon>
        <taxon>Gnathifera</taxon>
        <taxon>Rotifera</taxon>
        <taxon>Eurotatoria</taxon>
        <taxon>Bdelloidea</taxon>
        <taxon>Philodinida</taxon>
        <taxon>Philodinidae</taxon>
        <taxon>Rotaria</taxon>
    </lineage>
</organism>
<evidence type="ECO:0000313" key="5">
    <source>
        <dbReference type="EMBL" id="CAF4342382.1"/>
    </source>
</evidence>
<feature type="non-terminal residue" evidence="2">
    <location>
        <position position="1"/>
    </location>
</feature>
<evidence type="ECO:0000313" key="6">
    <source>
        <dbReference type="Proteomes" id="UP000681967"/>
    </source>
</evidence>
<name>A0A8S2SBU5_9BILA</name>
<reference evidence="2" key="1">
    <citation type="submission" date="2021-02" db="EMBL/GenBank/DDBJ databases">
        <authorList>
            <person name="Nowell W R."/>
        </authorList>
    </citation>
    <scope>NUCLEOTIDE SEQUENCE</scope>
</reference>
<dbReference type="EMBL" id="CAJOBJ010044225">
    <property type="protein sequence ID" value="CAF4341977.1"/>
    <property type="molecule type" value="Genomic_DNA"/>
</dbReference>
<feature type="region of interest" description="Disordered" evidence="1">
    <location>
        <begin position="1"/>
        <end position="70"/>
    </location>
</feature>
<evidence type="ECO:0000256" key="1">
    <source>
        <dbReference type="SAM" id="MobiDB-lite"/>
    </source>
</evidence>
<gene>
    <name evidence="2" type="ORF">BYL167_LOCUS24294</name>
    <name evidence="3" type="ORF">BYL167_LOCUS24352</name>
    <name evidence="4" type="ORF">GIL414_LOCUS27583</name>
    <name evidence="5" type="ORF">GIL414_LOCUS27600</name>
</gene>
<dbReference type="EMBL" id="CAJOBH010020794">
    <property type="protein sequence ID" value="CAF4220179.1"/>
    <property type="molecule type" value="Genomic_DNA"/>
</dbReference>
<evidence type="ECO:0000313" key="2">
    <source>
        <dbReference type="EMBL" id="CAF4218747.1"/>
    </source>
</evidence>
<dbReference type="EMBL" id="CAJOBJ010044311">
    <property type="protein sequence ID" value="CAF4342382.1"/>
    <property type="molecule type" value="Genomic_DNA"/>
</dbReference>
<evidence type="ECO:0000313" key="3">
    <source>
        <dbReference type="EMBL" id="CAF4220179.1"/>
    </source>
</evidence>
<accession>A0A8S2SBU5</accession>
<evidence type="ECO:0000313" key="4">
    <source>
        <dbReference type="EMBL" id="CAF4341977.1"/>
    </source>
</evidence>
<comment type="caution">
    <text evidence="2">The sequence shown here is derived from an EMBL/GenBank/DDBJ whole genome shotgun (WGS) entry which is preliminary data.</text>
</comment>
<sequence length="70" mass="7968">AKPPTFPTEKPIPRRPSSTPPTDIENEFIEPRPNFGPGKRFPNTPRPKRDRRDDDSGSIPDKHSSNHQPK</sequence>
<feature type="non-terminal residue" evidence="2">
    <location>
        <position position="70"/>
    </location>
</feature>
<dbReference type="Proteomes" id="UP000681720">
    <property type="component" value="Unassembled WGS sequence"/>
</dbReference>
<dbReference type="Proteomes" id="UP000681967">
    <property type="component" value="Unassembled WGS sequence"/>
</dbReference>
<proteinExistence type="predicted"/>
<feature type="compositionally biased region" description="Basic and acidic residues" evidence="1">
    <location>
        <begin position="50"/>
        <end position="64"/>
    </location>
</feature>
<dbReference type="EMBL" id="CAJOBH010020539">
    <property type="protein sequence ID" value="CAF4218747.1"/>
    <property type="molecule type" value="Genomic_DNA"/>
</dbReference>
<dbReference type="AlphaFoldDB" id="A0A8S2SBU5"/>